<protein>
    <submittedName>
        <fullName evidence="2">Uncharacterized protein</fullName>
    </submittedName>
</protein>
<evidence type="ECO:0000313" key="3">
    <source>
        <dbReference type="Proteomes" id="UP000694240"/>
    </source>
</evidence>
<feature type="compositionally biased region" description="Basic and acidic residues" evidence="1">
    <location>
        <begin position="96"/>
        <end position="106"/>
    </location>
</feature>
<feature type="region of interest" description="Disordered" evidence="1">
    <location>
        <begin position="44"/>
        <end position="106"/>
    </location>
</feature>
<evidence type="ECO:0000313" key="2">
    <source>
        <dbReference type="EMBL" id="KAG7527964.1"/>
    </source>
</evidence>
<organism evidence="2 3">
    <name type="scientific">Arabidopsis thaliana x Arabidopsis arenosa</name>
    <dbReference type="NCBI Taxonomy" id="1240361"/>
    <lineage>
        <taxon>Eukaryota</taxon>
        <taxon>Viridiplantae</taxon>
        <taxon>Streptophyta</taxon>
        <taxon>Embryophyta</taxon>
        <taxon>Tracheophyta</taxon>
        <taxon>Spermatophyta</taxon>
        <taxon>Magnoliopsida</taxon>
        <taxon>eudicotyledons</taxon>
        <taxon>Gunneridae</taxon>
        <taxon>Pentapetalae</taxon>
        <taxon>rosids</taxon>
        <taxon>malvids</taxon>
        <taxon>Brassicales</taxon>
        <taxon>Brassicaceae</taxon>
        <taxon>Camelineae</taxon>
        <taxon>Arabidopsis</taxon>
    </lineage>
</organism>
<dbReference type="Proteomes" id="UP000694240">
    <property type="component" value="Unassembled WGS sequence"/>
</dbReference>
<sequence>MLHSFQQMWKNGQVTASSKLTFDIPGTKPRSTCVEVVIAPPKSVRRKPPNLITDTITSPPVKPPVFRSSGNGEGNFVKMNLNGKRGKGPPNLEAITHSEGRDTENRKPLVTANHYWRKSLICRNREKKKLMVSSAR</sequence>
<gene>
    <name evidence="2" type="ORF">ISN45_Un198g000010</name>
</gene>
<dbReference type="AlphaFoldDB" id="A0A8T1XFS1"/>
<dbReference type="EMBL" id="JAEFBK010000198">
    <property type="protein sequence ID" value="KAG7527964.1"/>
    <property type="molecule type" value="Genomic_DNA"/>
</dbReference>
<accession>A0A8T1XFS1</accession>
<comment type="caution">
    <text evidence="2">The sequence shown here is derived from an EMBL/GenBank/DDBJ whole genome shotgun (WGS) entry which is preliminary data.</text>
</comment>
<reference evidence="2 3" key="1">
    <citation type="submission" date="2020-12" db="EMBL/GenBank/DDBJ databases">
        <title>Concerted genomic and epigenomic changes stabilize Arabidopsis allopolyploids.</title>
        <authorList>
            <person name="Chen Z."/>
        </authorList>
    </citation>
    <scope>NUCLEOTIDE SEQUENCE [LARGE SCALE GENOMIC DNA]</scope>
    <source>
        <strain evidence="2">Allo738</strain>
        <tissue evidence="2">Leaf</tissue>
    </source>
</reference>
<evidence type="ECO:0000256" key="1">
    <source>
        <dbReference type="SAM" id="MobiDB-lite"/>
    </source>
</evidence>
<keyword evidence="3" id="KW-1185">Reference proteome</keyword>
<proteinExistence type="predicted"/>
<name>A0A8T1XFS1_9BRAS</name>